<accession>A0A919L6I0</accession>
<sequence>MATVDRLPRPVRDFAGHLAALLSRLDQGAGWCGVFWQRDPEGMRACLDGREVPPWDVVEALLQDLAAREGAAYAAQETARTRVLHDASLAAHDALPGARDRLGDRLAVMLREQRYAAERGAELDRRLRGAPPGQAGALRQELAWAHDDHARATARCAELRARMAELDRRTWREAQGHPAPHPEWDGRTDPDPHPEWGRRTDPAQHHDPDHTAHPGAAAVHEGAPAAVHEGAPAPLHGAASAAVHEAAPAAPHESAPAPRKRPRGARFAGSPGGVDDTGRPARVPLAAPPAGGPPRGARFAGSPPAAGRAPARRPAPEDEDEAHREVAETVAALQRLRAEGRGGEAHVVLVEAATWPVERFPPLAGELTRAGLAADWSTLLWEAAALPTGRLVALADTLTAHGRADDGGRLLRQAAARPASDVGATVLALLDGGRTREARALLDACVRSRSPEDAAHCARSGPERLVPLLTEAAEAVSGACHRDLRHALRVAGLSR</sequence>
<name>A0A919L6I0_9ACTN</name>
<feature type="region of interest" description="Disordered" evidence="1">
    <location>
        <begin position="174"/>
        <end position="324"/>
    </location>
</feature>
<comment type="caution">
    <text evidence="2">The sequence shown here is derived from an EMBL/GenBank/DDBJ whole genome shotgun (WGS) entry which is preliminary data.</text>
</comment>
<protein>
    <recommendedName>
        <fullName evidence="4">UL36 very large tegument protein</fullName>
    </recommendedName>
</protein>
<reference evidence="2" key="2">
    <citation type="submission" date="2020-09" db="EMBL/GenBank/DDBJ databases">
        <authorList>
            <person name="Sun Q."/>
            <person name="Ohkuma M."/>
        </authorList>
    </citation>
    <scope>NUCLEOTIDE SEQUENCE</scope>
    <source>
        <strain evidence="2">JCM 5069</strain>
    </source>
</reference>
<evidence type="ECO:0000256" key="1">
    <source>
        <dbReference type="SAM" id="MobiDB-lite"/>
    </source>
</evidence>
<gene>
    <name evidence="2" type="ORF">GCM10018793_55000</name>
</gene>
<dbReference type="AlphaFoldDB" id="A0A919L6I0"/>
<feature type="compositionally biased region" description="Low complexity" evidence="1">
    <location>
        <begin position="293"/>
        <end position="309"/>
    </location>
</feature>
<evidence type="ECO:0008006" key="4">
    <source>
        <dbReference type="Google" id="ProtNLM"/>
    </source>
</evidence>
<evidence type="ECO:0000313" key="2">
    <source>
        <dbReference type="EMBL" id="GHH85752.1"/>
    </source>
</evidence>
<feature type="compositionally biased region" description="Basic and acidic residues" evidence="1">
    <location>
        <begin position="174"/>
        <end position="212"/>
    </location>
</feature>
<reference evidence="2" key="1">
    <citation type="journal article" date="2014" name="Int. J. Syst. Evol. Microbiol.">
        <title>Complete genome sequence of Corynebacterium casei LMG S-19264T (=DSM 44701T), isolated from a smear-ripened cheese.</title>
        <authorList>
            <consortium name="US DOE Joint Genome Institute (JGI-PGF)"/>
            <person name="Walter F."/>
            <person name="Albersmeier A."/>
            <person name="Kalinowski J."/>
            <person name="Ruckert C."/>
        </authorList>
    </citation>
    <scope>NUCLEOTIDE SEQUENCE</scope>
    <source>
        <strain evidence="2">JCM 5069</strain>
    </source>
</reference>
<proteinExistence type="predicted"/>
<evidence type="ECO:0000313" key="3">
    <source>
        <dbReference type="Proteomes" id="UP000603708"/>
    </source>
</evidence>
<keyword evidence="3" id="KW-1185">Reference proteome</keyword>
<dbReference type="EMBL" id="BNCD01000019">
    <property type="protein sequence ID" value="GHH85752.1"/>
    <property type="molecule type" value="Genomic_DNA"/>
</dbReference>
<feature type="compositionally biased region" description="Low complexity" evidence="1">
    <location>
        <begin position="213"/>
        <end position="257"/>
    </location>
</feature>
<organism evidence="2 3">
    <name type="scientific">Streptomyces sulfonofaciens</name>
    <dbReference type="NCBI Taxonomy" id="68272"/>
    <lineage>
        <taxon>Bacteria</taxon>
        <taxon>Bacillati</taxon>
        <taxon>Actinomycetota</taxon>
        <taxon>Actinomycetes</taxon>
        <taxon>Kitasatosporales</taxon>
        <taxon>Streptomycetaceae</taxon>
        <taxon>Streptomyces</taxon>
    </lineage>
</organism>
<dbReference type="Proteomes" id="UP000603708">
    <property type="component" value="Unassembled WGS sequence"/>
</dbReference>